<evidence type="ECO:0000313" key="2">
    <source>
        <dbReference type="EMBL" id="CAG9334892.1"/>
    </source>
</evidence>
<gene>
    <name evidence="2" type="ORF">BSTOLATCC_MIC62476</name>
</gene>
<proteinExistence type="predicted"/>
<dbReference type="Proteomes" id="UP001162131">
    <property type="component" value="Unassembled WGS sequence"/>
</dbReference>
<accession>A0AAU9KB10</accession>
<keyword evidence="3" id="KW-1185">Reference proteome</keyword>
<feature type="coiled-coil region" evidence="1">
    <location>
        <begin position="46"/>
        <end position="122"/>
    </location>
</feature>
<organism evidence="2 3">
    <name type="scientific">Blepharisma stoltei</name>
    <dbReference type="NCBI Taxonomy" id="1481888"/>
    <lineage>
        <taxon>Eukaryota</taxon>
        <taxon>Sar</taxon>
        <taxon>Alveolata</taxon>
        <taxon>Ciliophora</taxon>
        <taxon>Postciliodesmatophora</taxon>
        <taxon>Heterotrichea</taxon>
        <taxon>Heterotrichida</taxon>
        <taxon>Blepharismidae</taxon>
        <taxon>Blepharisma</taxon>
    </lineage>
</organism>
<dbReference type="EMBL" id="CAJZBQ010000060">
    <property type="protein sequence ID" value="CAG9334892.1"/>
    <property type="molecule type" value="Genomic_DNA"/>
</dbReference>
<evidence type="ECO:0000313" key="3">
    <source>
        <dbReference type="Proteomes" id="UP001162131"/>
    </source>
</evidence>
<dbReference type="AlphaFoldDB" id="A0AAU9KB10"/>
<feature type="coiled-coil region" evidence="1">
    <location>
        <begin position="274"/>
        <end position="312"/>
    </location>
</feature>
<protein>
    <submittedName>
        <fullName evidence="2">Uncharacterized protein</fullName>
    </submittedName>
</protein>
<keyword evidence="1" id="KW-0175">Coiled coil</keyword>
<comment type="caution">
    <text evidence="2">The sequence shown here is derived from an EMBL/GenBank/DDBJ whole genome shotgun (WGS) entry which is preliminary data.</text>
</comment>
<reference evidence="2" key="1">
    <citation type="submission" date="2021-09" db="EMBL/GenBank/DDBJ databases">
        <authorList>
            <consortium name="AG Swart"/>
            <person name="Singh M."/>
            <person name="Singh A."/>
            <person name="Seah K."/>
            <person name="Emmerich C."/>
        </authorList>
    </citation>
    <scope>NUCLEOTIDE SEQUENCE</scope>
    <source>
        <strain evidence="2">ATCC30299</strain>
    </source>
</reference>
<evidence type="ECO:0000256" key="1">
    <source>
        <dbReference type="SAM" id="Coils"/>
    </source>
</evidence>
<sequence length="416" mass="48768">MFQKFLKHKSNSPSLIDWDSYSGGLAKEEKSPKEYSEGIKLDKSILKSLKRDLKQAKSVIDKMKLEKKALQDALKDTLDKKQELFAKAKEYYNLLMSEIEKNKELEKRIAETEKINLALEETQKELISKDEMILDLMKENKYIEKPRKKSSYIFDENLLSPHNYIDNEYYKSQISSDLLYAGEKMMGKLYSSREIYRIFKKSVTCSHYFNELLNRQEWDDALLKLLNFINELLDHIDEVPNDKSIQTFHYDSVHEKILKNKEEQFSEINESVEEGSLMEDLNIQKNKLKQLNNQISDNLAKTMEKYKNLDNKSSESSLIAPRVKHSKTNSEQISYVNAEEKSYCDTRNQADKTSFEISPKRVTINYPKLKLRQKSEDALKKQRYMGLSPTNKVMPILRKSDCWDSAGDFFGSRLNK</sequence>
<name>A0AAU9KB10_9CILI</name>